<accession>A0AB34X026</accession>
<feature type="chain" id="PRO_5044220255" description="Periplasmic binding protein domain-containing protein" evidence="4">
    <location>
        <begin position="44"/>
        <end position="407"/>
    </location>
</feature>
<comment type="subcellular location">
    <subcellularLocation>
        <location evidence="1">Cell envelope</location>
    </subcellularLocation>
</comment>
<dbReference type="GO" id="GO:0030246">
    <property type="term" value="F:carbohydrate binding"/>
    <property type="evidence" value="ECO:0007669"/>
    <property type="project" value="UniProtKB-ARBA"/>
</dbReference>
<sequence length="407" mass="42796">MGITGSAFTDRNLRSLTVQRRTIMKKRALLIAAALAIVGSTTACTVESGSSEKADTQVASKADAALKEVEGKVFSKGPNGENPVTAKAVELTDEEIEQVKAKKATAALVMHYAGNDWANAQIAGLKAEFARLGIDVIAVTDANFNPGQQVSNIETVLAKNPDIVVSIPTDPVATAGAYRKVAESGAKLVFMDNVPKGLKAGVDYESIVSADNFGNGVVSAHLLAKALGGKGEIGVIYHSADFFVTRQRYEGFTKVIEEEYPDIKIVKKQGIAGPDFAGDAQKVADAMISQNPKLAGIWAVWDVPAEGVMAAARSAGRTDLKIATEDLGTNVAIALAQDQLVVGLGAQQPYQQGVAEARIGAGALIGKKAPSYVALNALPVSHENVLKAWKQVYNSEPPADLKKAMKK</sequence>
<dbReference type="CDD" id="cd06316">
    <property type="entry name" value="PBP1_ABC_sugar_binding-like"/>
    <property type="match status" value="1"/>
</dbReference>
<organism evidence="6 7">
    <name type="scientific">Varibaculum cambriense</name>
    <dbReference type="NCBI Taxonomy" id="184870"/>
    <lineage>
        <taxon>Bacteria</taxon>
        <taxon>Bacillati</taxon>
        <taxon>Actinomycetota</taxon>
        <taxon>Actinomycetes</taxon>
        <taxon>Actinomycetales</taxon>
        <taxon>Actinomycetaceae</taxon>
        <taxon>Varibaculum</taxon>
    </lineage>
</organism>
<dbReference type="PANTHER" id="PTHR46847:SF1">
    <property type="entry name" value="D-ALLOSE-BINDING PERIPLASMIC PROTEIN-RELATED"/>
    <property type="match status" value="1"/>
</dbReference>
<dbReference type="InterPro" id="IPR025997">
    <property type="entry name" value="SBP_2_dom"/>
</dbReference>
<proteinExistence type="inferred from homology"/>
<evidence type="ECO:0000256" key="2">
    <source>
        <dbReference type="ARBA" id="ARBA00007639"/>
    </source>
</evidence>
<comment type="similarity">
    <text evidence="2">Belongs to the bacterial solute-binding protein 2 family.</text>
</comment>
<dbReference type="Proteomes" id="UP000070572">
    <property type="component" value="Unassembled WGS sequence"/>
</dbReference>
<keyword evidence="3 4" id="KW-0732">Signal</keyword>
<evidence type="ECO:0000313" key="7">
    <source>
        <dbReference type="Proteomes" id="UP000070572"/>
    </source>
</evidence>
<gene>
    <name evidence="6" type="ORF">HMPREF1862_00698</name>
</gene>
<dbReference type="SUPFAM" id="SSF53822">
    <property type="entry name" value="Periplasmic binding protein-like I"/>
    <property type="match status" value="1"/>
</dbReference>
<protein>
    <recommendedName>
        <fullName evidence="5">Periplasmic binding protein domain-containing protein</fullName>
    </recommendedName>
</protein>
<evidence type="ECO:0000259" key="5">
    <source>
        <dbReference type="Pfam" id="PF13407"/>
    </source>
</evidence>
<evidence type="ECO:0000256" key="1">
    <source>
        <dbReference type="ARBA" id="ARBA00004196"/>
    </source>
</evidence>
<name>A0AB34X026_9ACTO</name>
<evidence type="ECO:0000313" key="6">
    <source>
        <dbReference type="EMBL" id="KXB80977.1"/>
    </source>
</evidence>
<dbReference type="Pfam" id="PF13407">
    <property type="entry name" value="Peripla_BP_4"/>
    <property type="match status" value="1"/>
</dbReference>
<feature type="signal peptide" evidence="4">
    <location>
        <begin position="1"/>
        <end position="43"/>
    </location>
</feature>
<comment type="caution">
    <text evidence="6">The sequence shown here is derived from an EMBL/GenBank/DDBJ whole genome shotgun (WGS) entry which is preliminary data.</text>
</comment>
<dbReference type="Gene3D" id="3.40.50.2300">
    <property type="match status" value="2"/>
</dbReference>
<dbReference type="AlphaFoldDB" id="A0AB34X026"/>
<feature type="domain" description="Periplasmic binding protein" evidence="5">
    <location>
        <begin position="107"/>
        <end position="368"/>
    </location>
</feature>
<dbReference type="InterPro" id="IPR028082">
    <property type="entry name" value="Peripla_BP_I"/>
</dbReference>
<evidence type="ECO:0000256" key="3">
    <source>
        <dbReference type="ARBA" id="ARBA00022729"/>
    </source>
</evidence>
<evidence type="ECO:0000256" key="4">
    <source>
        <dbReference type="SAM" id="SignalP"/>
    </source>
</evidence>
<dbReference type="PANTHER" id="PTHR46847">
    <property type="entry name" value="D-ALLOSE-BINDING PERIPLASMIC PROTEIN-RELATED"/>
    <property type="match status" value="1"/>
</dbReference>
<dbReference type="EMBL" id="LSDN01000013">
    <property type="protein sequence ID" value="KXB80977.1"/>
    <property type="molecule type" value="Genomic_DNA"/>
</dbReference>
<reference evidence="6 7" key="1">
    <citation type="submission" date="2016-01" db="EMBL/GenBank/DDBJ databases">
        <authorList>
            <person name="Mitreva M."/>
            <person name="Pepin K.H."/>
            <person name="Mihindukulasuriya K.A."/>
            <person name="Fulton R."/>
            <person name="Fronick C."/>
            <person name="O'Laughlin M."/>
            <person name="Miner T."/>
            <person name="Herter B."/>
            <person name="Rosa B.A."/>
            <person name="Cordes M."/>
            <person name="Tomlinson C."/>
            <person name="Wollam A."/>
            <person name="Palsikar V.B."/>
            <person name="Mardis E.R."/>
            <person name="Wilson R.K."/>
        </authorList>
    </citation>
    <scope>NUCLEOTIDE SEQUENCE [LARGE SCALE GENOMIC DNA]</scope>
    <source>
        <strain evidence="6 7">DNF00696</strain>
    </source>
</reference>
<dbReference type="GO" id="GO:0030313">
    <property type="term" value="C:cell envelope"/>
    <property type="evidence" value="ECO:0007669"/>
    <property type="project" value="UniProtKB-SubCell"/>
</dbReference>